<name>A0A420PNS1_FUSOX</name>
<protein>
    <submittedName>
        <fullName evidence="1">Uncharacterized protein</fullName>
    </submittedName>
</protein>
<dbReference type="EMBL" id="MRCY01000152">
    <property type="protein sequence ID" value="RKK94178.1"/>
    <property type="molecule type" value="Genomic_DNA"/>
</dbReference>
<gene>
    <name evidence="1" type="ORF">BFJ68_g15250</name>
</gene>
<evidence type="ECO:0000313" key="1">
    <source>
        <dbReference type="EMBL" id="RKK94178.1"/>
    </source>
</evidence>
<dbReference type="AlphaFoldDB" id="A0A420PNS1"/>
<sequence length="101" mass="11036">MEAADHGKRRACESCRSVGAPENVRYVRTVSGATLLACICPEHTQQTPPLIQLQNGHHFKTTGSGGLQAKSPRFTLCSIQFQATIVLIRVRCLVSNTMSPR</sequence>
<dbReference type="Proteomes" id="UP000285860">
    <property type="component" value="Unassembled WGS sequence"/>
</dbReference>
<organism evidence="1 2">
    <name type="scientific">Fusarium oxysporum</name>
    <name type="common">Fusarium vascular wilt</name>
    <dbReference type="NCBI Taxonomy" id="5507"/>
    <lineage>
        <taxon>Eukaryota</taxon>
        <taxon>Fungi</taxon>
        <taxon>Dikarya</taxon>
        <taxon>Ascomycota</taxon>
        <taxon>Pezizomycotina</taxon>
        <taxon>Sordariomycetes</taxon>
        <taxon>Hypocreomycetidae</taxon>
        <taxon>Hypocreales</taxon>
        <taxon>Nectriaceae</taxon>
        <taxon>Fusarium</taxon>
        <taxon>Fusarium oxysporum species complex</taxon>
    </lineage>
</organism>
<reference evidence="1 2" key="1">
    <citation type="journal article" date="2018" name="Sci. Rep.">
        <title>Characterisation of pathogen-specific regions and novel effector candidates in Fusarium oxysporum f. sp. cepae.</title>
        <authorList>
            <person name="Armitage A.D."/>
            <person name="Taylor A."/>
            <person name="Sobczyk M.K."/>
            <person name="Baxter L."/>
            <person name="Greenfield B.P."/>
            <person name="Bates H.J."/>
            <person name="Wilson F."/>
            <person name="Jackson A.C."/>
            <person name="Ott S."/>
            <person name="Harrison R.J."/>
            <person name="Clarkson J.P."/>
        </authorList>
    </citation>
    <scope>NUCLEOTIDE SEQUENCE [LARGE SCALE GENOMIC DNA]</scope>
    <source>
        <strain evidence="1 2">Fo_A28</strain>
    </source>
</reference>
<evidence type="ECO:0000313" key="2">
    <source>
        <dbReference type="Proteomes" id="UP000285860"/>
    </source>
</evidence>
<accession>A0A420PNS1</accession>
<proteinExistence type="predicted"/>
<comment type="caution">
    <text evidence="1">The sequence shown here is derived from an EMBL/GenBank/DDBJ whole genome shotgun (WGS) entry which is preliminary data.</text>
</comment>